<sequence length="531" mass="60789">MGKMMMVLTMPLPLPPPPSLRASPLKQNRASITKHSQPPLTCEHVNLLTFATTESGAEDASGRVSQLKKALATLSAEKKVMTERFQADKRQALEQHRQDVERLRLDLDEQATKHAQEMDERDEVLASRDRQIESLRTQLDARSEELRQADTQLRSIKATHARELERQAAELAASSDLALQSADLQKQVRMARERELDALARIDEARREGEVAIARREAEKQALQAEIDRLNARKESEILLRYKKDLRAARHQIEYLQDQLEQAAADKARMLEDAQQRILAMEQTAVQSEQQLAQMQTEFDRERSAYEAHSAEHANLIGRYEEWRQRDDRVAQELRMQLADMQERYDALETRLTALHSSGNGANSKVVAQLEAKVKELEQQLLANQSHPHTVHEAKPGSADPAALGTLVPPPWLTQLLNNNQTCEEELQSAKEQAAAMEHQKQRLSETVQEVRQELREQLQGADNEWRATVDKLRTEYDYKAAGMSDDPQQTHLMSYDSLPTDTNWLSKRFTKTCRHPCKLSRKPESEQWLF</sequence>
<accession>A9UT36</accession>
<gene>
    <name evidence="2" type="ORF">MONBRDRAFT_23338</name>
</gene>
<evidence type="ECO:0000256" key="1">
    <source>
        <dbReference type="SAM" id="Coils"/>
    </source>
</evidence>
<dbReference type="RefSeq" id="XP_001743598.1">
    <property type="nucleotide sequence ID" value="XM_001743546.1"/>
</dbReference>
<dbReference type="GeneID" id="5888899"/>
<protein>
    <submittedName>
        <fullName evidence="2">Uncharacterized protein</fullName>
    </submittedName>
</protein>
<dbReference type="EMBL" id="CH991545">
    <property type="protein sequence ID" value="EDQ91176.1"/>
    <property type="molecule type" value="Genomic_DNA"/>
</dbReference>
<feature type="coiled-coil region" evidence="1">
    <location>
        <begin position="213"/>
        <end position="298"/>
    </location>
</feature>
<feature type="coiled-coil region" evidence="1">
    <location>
        <begin position="57"/>
        <end position="152"/>
    </location>
</feature>
<reference evidence="2 3" key="1">
    <citation type="journal article" date="2008" name="Nature">
        <title>The genome of the choanoflagellate Monosiga brevicollis and the origin of metazoans.</title>
        <authorList>
            <consortium name="JGI Sequencing"/>
            <person name="King N."/>
            <person name="Westbrook M.J."/>
            <person name="Young S.L."/>
            <person name="Kuo A."/>
            <person name="Abedin M."/>
            <person name="Chapman J."/>
            <person name="Fairclough S."/>
            <person name="Hellsten U."/>
            <person name="Isogai Y."/>
            <person name="Letunic I."/>
            <person name="Marr M."/>
            <person name="Pincus D."/>
            <person name="Putnam N."/>
            <person name="Rokas A."/>
            <person name="Wright K.J."/>
            <person name="Zuzow R."/>
            <person name="Dirks W."/>
            <person name="Good M."/>
            <person name="Goodstein D."/>
            <person name="Lemons D."/>
            <person name="Li W."/>
            <person name="Lyons J.B."/>
            <person name="Morris A."/>
            <person name="Nichols S."/>
            <person name="Richter D.J."/>
            <person name="Salamov A."/>
            <person name="Bork P."/>
            <person name="Lim W.A."/>
            <person name="Manning G."/>
            <person name="Miller W.T."/>
            <person name="McGinnis W."/>
            <person name="Shapiro H."/>
            <person name="Tjian R."/>
            <person name="Grigoriev I.V."/>
            <person name="Rokhsar D."/>
        </authorList>
    </citation>
    <scope>NUCLEOTIDE SEQUENCE [LARGE SCALE GENOMIC DNA]</scope>
    <source>
        <strain evidence="3">MX1 / ATCC 50154</strain>
    </source>
</reference>
<proteinExistence type="predicted"/>
<keyword evidence="3" id="KW-1185">Reference proteome</keyword>
<dbReference type="AlphaFoldDB" id="A9UT36"/>
<name>A9UT36_MONBE</name>
<evidence type="ECO:0000313" key="2">
    <source>
        <dbReference type="EMBL" id="EDQ91176.1"/>
    </source>
</evidence>
<dbReference type="OMA" id="SCQSAMT"/>
<dbReference type="Proteomes" id="UP000001357">
    <property type="component" value="Unassembled WGS sequence"/>
</dbReference>
<dbReference type="KEGG" id="mbr:MONBRDRAFT_23338"/>
<evidence type="ECO:0000313" key="3">
    <source>
        <dbReference type="Proteomes" id="UP000001357"/>
    </source>
</evidence>
<dbReference type="FunCoup" id="A9UT36">
    <property type="interactions" value="678"/>
</dbReference>
<dbReference type="STRING" id="81824.A9UT36"/>
<feature type="coiled-coil region" evidence="1">
    <location>
        <begin position="413"/>
        <end position="465"/>
    </location>
</feature>
<feature type="coiled-coil region" evidence="1">
    <location>
        <begin position="324"/>
        <end position="387"/>
    </location>
</feature>
<dbReference type="InParanoid" id="A9UT36"/>
<organism evidence="2 3">
    <name type="scientific">Monosiga brevicollis</name>
    <name type="common">Choanoflagellate</name>
    <dbReference type="NCBI Taxonomy" id="81824"/>
    <lineage>
        <taxon>Eukaryota</taxon>
        <taxon>Choanoflagellata</taxon>
        <taxon>Craspedida</taxon>
        <taxon>Salpingoecidae</taxon>
        <taxon>Monosiga</taxon>
    </lineage>
</organism>
<keyword evidence="1" id="KW-0175">Coiled coil</keyword>